<comment type="similarity">
    <text evidence="2">Belongs to the sorting nexin family.</text>
</comment>
<evidence type="ECO:0000259" key="9">
    <source>
        <dbReference type="PROSITE" id="PS50195"/>
    </source>
</evidence>
<evidence type="ECO:0000256" key="1">
    <source>
        <dbReference type="ARBA" id="ARBA00004481"/>
    </source>
</evidence>
<dbReference type="InterPro" id="IPR036871">
    <property type="entry name" value="PX_dom_sf"/>
</dbReference>
<dbReference type="PANTHER" id="PTHR46979">
    <property type="entry name" value="SORTING NEXIN-41"/>
    <property type="match status" value="1"/>
</dbReference>
<reference evidence="11" key="1">
    <citation type="submission" date="2023-07" db="EMBL/GenBank/DDBJ databases">
        <title>A draft genome of Kazachstania heterogenica Y-27499.</title>
        <authorList>
            <person name="Donic C."/>
            <person name="Kralova J.S."/>
            <person name="Fidel L."/>
            <person name="Ben-Dor S."/>
            <person name="Jung S."/>
        </authorList>
    </citation>
    <scope>NUCLEOTIDE SEQUENCE [LARGE SCALE GENOMIC DNA]</scope>
    <source>
        <strain evidence="11">Y27499</strain>
    </source>
</reference>
<evidence type="ECO:0000313" key="11">
    <source>
        <dbReference type="Proteomes" id="UP001306508"/>
    </source>
</evidence>
<protein>
    <recommendedName>
        <fullName evidence="9">PX domain-containing protein</fullName>
    </recommendedName>
</protein>
<evidence type="ECO:0000256" key="3">
    <source>
        <dbReference type="ARBA" id="ARBA00022448"/>
    </source>
</evidence>
<sequence>MSQSSIIDSPATTTTNANNNESSNNIIVNKASNRDNIVDKNPIISVTSNNIHDDENDVSDNFEYDNNPFSGTTHLFASGIHDINLYTHINTTTNHNNNNLLTPTRPQYLYDSDHIDSINNTPKNNSSITFLKSSSSPLHSASFPSSSSSSSSSTNLINSNNSDSHILSLDQPFNNSINPISNNNNNNNNNNTSKGNRNNSSNNTTDLEPFENLSISMSLPYQKNYITNNPYIYSKDNNITTTTSNNIKDENTQDHNNNMSNSFFNGPIVIVDSGEYNDPWGKHAIGYIIRSKIIDENTGQTIEQEVTRRYSEFYSLYQVLLKLLPTVIIPPIPSKHSIFKYFLNPINAKNDQRIISMRQRRLMAFLNHCNKIEEIQKLSVFQKFLNPNYLWKDVLNSPPISVLPNNNILAPPLNVTKPSPLHLLLPAPNSLNSANNNTINNSDNDIRGSITTATTTTTNNNNYNDIMNKFLLNQNMSMESIQKFHLNDFNKLESQINQYLYSLQPLLSKIKNNKFHIHSLSSQFAELGAYYNALSLETSLPSFAATSSSTPLESIRQLQMAIEKVGHSYDVNYVTLEILIENLTNVIEEPLDDLIKFIKDSRRIILFKNLKFVQYQIIVNTIHRRKHRLNELKNFDNKMQRLDMVLKRDALSSPTIATAIKNMNTQNKKTDSDDDIGVEFSETDSTSQIINDSQLLIQLQLQKSKKRLNKRKNKIKNKFGQIEPEFLTKMERDEEIEKLNKELIKLKDCETLIHSDLQQVIESTLKNLNYLLRFIKKTCHMMLKNITKAILNWIKECLTTWHQTKAKIDCI</sequence>
<keyword evidence="7" id="KW-0472">Membrane</keyword>
<dbReference type="GO" id="GO:0010008">
    <property type="term" value="C:endosome membrane"/>
    <property type="evidence" value="ECO:0007669"/>
    <property type="project" value="UniProtKB-SubCell"/>
</dbReference>
<feature type="compositionally biased region" description="Low complexity" evidence="8">
    <location>
        <begin position="174"/>
        <end position="203"/>
    </location>
</feature>
<name>A0AAN8A948_9SACH</name>
<dbReference type="GO" id="GO:0042147">
    <property type="term" value="P:retrograde transport, endosome to Golgi"/>
    <property type="evidence" value="ECO:0007669"/>
    <property type="project" value="InterPro"/>
</dbReference>
<feature type="region of interest" description="Disordered" evidence="8">
    <location>
        <begin position="1"/>
        <end position="24"/>
    </location>
</feature>
<proteinExistence type="inferred from homology"/>
<organism evidence="10 11">
    <name type="scientific">Arxiozyma heterogenica</name>
    <dbReference type="NCBI Taxonomy" id="278026"/>
    <lineage>
        <taxon>Eukaryota</taxon>
        <taxon>Fungi</taxon>
        <taxon>Dikarya</taxon>
        <taxon>Ascomycota</taxon>
        <taxon>Saccharomycotina</taxon>
        <taxon>Saccharomycetes</taxon>
        <taxon>Saccharomycetales</taxon>
        <taxon>Saccharomycetaceae</taxon>
        <taxon>Arxiozyma</taxon>
    </lineage>
</organism>
<feature type="compositionally biased region" description="Low complexity" evidence="8">
    <location>
        <begin position="11"/>
        <end position="24"/>
    </location>
</feature>
<evidence type="ECO:0000256" key="8">
    <source>
        <dbReference type="SAM" id="MobiDB-lite"/>
    </source>
</evidence>
<dbReference type="GO" id="GO:0005829">
    <property type="term" value="C:cytosol"/>
    <property type="evidence" value="ECO:0007669"/>
    <property type="project" value="GOC"/>
</dbReference>
<dbReference type="EMBL" id="JAWIZZ010000040">
    <property type="protein sequence ID" value="KAK5780585.1"/>
    <property type="molecule type" value="Genomic_DNA"/>
</dbReference>
<gene>
    <name evidence="10" type="ORF">RI543_001707</name>
</gene>
<keyword evidence="4" id="KW-0967">Endosome</keyword>
<comment type="caution">
    <text evidence="10">The sequence shown here is derived from an EMBL/GenBank/DDBJ whole genome shotgun (WGS) entry which is preliminary data.</text>
</comment>
<dbReference type="InterPro" id="IPR051079">
    <property type="entry name" value="Sorting_Nexin_Autophagy"/>
</dbReference>
<evidence type="ECO:0000256" key="6">
    <source>
        <dbReference type="ARBA" id="ARBA00023121"/>
    </source>
</evidence>
<dbReference type="GO" id="GO:0015031">
    <property type="term" value="P:protein transport"/>
    <property type="evidence" value="ECO:0007669"/>
    <property type="project" value="UniProtKB-KW"/>
</dbReference>
<feature type="region of interest" description="Disordered" evidence="8">
    <location>
        <begin position="167"/>
        <end position="208"/>
    </location>
</feature>
<dbReference type="GO" id="GO:0035091">
    <property type="term" value="F:phosphatidylinositol binding"/>
    <property type="evidence" value="ECO:0007669"/>
    <property type="project" value="InterPro"/>
</dbReference>
<feature type="domain" description="PX" evidence="9">
    <location>
        <begin position="265"/>
        <end position="392"/>
    </location>
</feature>
<keyword evidence="5" id="KW-0653">Protein transport</keyword>
<dbReference type="Pfam" id="PF00787">
    <property type="entry name" value="PX"/>
    <property type="match status" value="1"/>
</dbReference>
<keyword evidence="11" id="KW-1185">Reference proteome</keyword>
<evidence type="ECO:0000256" key="2">
    <source>
        <dbReference type="ARBA" id="ARBA00010883"/>
    </source>
</evidence>
<dbReference type="InterPro" id="IPR001683">
    <property type="entry name" value="PX_dom"/>
</dbReference>
<dbReference type="SMART" id="SM00312">
    <property type="entry name" value="PX"/>
    <property type="match status" value="1"/>
</dbReference>
<keyword evidence="3" id="KW-0813">Transport</keyword>
<dbReference type="PROSITE" id="PS50195">
    <property type="entry name" value="PX"/>
    <property type="match status" value="1"/>
</dbReference>
<evidence type="ECO:0000313" key="10">
    <source>
        <dbReference type="EMBL" id="KAK5780585.1"/>
    </source>
</evidence>
<dbReference type="InterPro" id="IPR044106">
    <property type="entry name" value="PX_Snx41/Atg20"/>
</dbReference>
<dbReference type="SUPFAM" id="SSF64268">
    <property type="entry name" value="PX domain"/>
    <property type="match status" value="1"/>
</dbReference>
<dbReference type="CDD" id="cd06867">
    <property type="entry name" value="PX_SNX41_42"/>
    <property type="match status" value="1"/>
</dbReference>
<evidence type="ECO:0000256" key="7">
    <source>
        <dbReference type="ARBA" id="ARBA00023136"/>
    </source>
</evidence>
<dbReference type="Gene3D" id="3.30.1520.10">
    <property type="entry name" value="Phox-like domain"/>
    <property type="match status" value="1"/>
</dbReference>
<comment type="subcellular location">
    <subcellularLocation>
        <location evidence="1">Endosome membrane</location>
        <topology evidence="1">Peripheral membrane protein</topology>
    </subcellularLocation>
</comment>
<accession>A0AAN8A948</accession>
<keyword evidence="6" id="KW-0446">Lipid-binding</keyword>
<dbReference type="Proteomes" id="UP001306508">
    <property type="component" value="Unassembled WGS sequence"/>
</dbReference>
<dbReference type="PANTHER" id="PTHR46979:SF2">
    <property type="entry name" value="SORTING NEXIN-41"/>
    <property type="match status" value="1"/>
</dbReference>
<dbReference type="AlphaFoldDB" id="A0AAN8A948"/>
<evidence type="ECO:0000256" key="5">
    <source>
        <dbReference type="ARBA" id="ARBA00022927"/>
    </source>
</evidence>
<evidence type="ECO:0000256" key="4">
    <source>
        <dbReference type="ARBA" id="ARBA00022753"/>
    </source>
</evidence>